<accession>R0J278</accession>
<dbReference type="SMART" id="SM00355">
    <property type="entry name" value="ZnF_C2H2"/>
    <property type="match status" value="6"/>
</dbReference>
<dbReference type="GeneID" id="19394826"/>
<dbReference type="PROSITE" id="PS50157">
    <property type="entry name" value="ZINC_FINGER_C2H2_2"/>
    <property type="match status" value="2"/>
</dbReference>
<evidence type="ECO:0000256" key="6">
    <source>
        <dbReference type="SAM" id="MobiDB-lite"/>
    </source>
</evidence>
<keyword evidence="9" id="KW-1185">Reference proteome</keyword>
<dbReference type="SUPFAM" id="SSF57667">
    <property type="entry name" value="beta-beta-alpha zinc fingers"/>
    <property type="match status" value="1"/>
</dbReference>
<dbReference type="GO" id="GO:0005634">
    <property type="term" value="C:nucleus"/>
    <property type="evidence" value="ECO:0007669"/>
    <property type="project" value="TreeGrafter"/>
</dbReference>
<dbReference type="STRING" id="671987.R0J278"/>
<dbReference type="InterPro" id="IPR036397">
    <property type="entry name" value="RNaseH_sf"/>
</dbReference>
<feature type="domain" description="C2H2-type" evidence="7">
    <location>
        <begin position="11"/>
        <end position="33"/>
    </location>
</feature>
<dbReference type="SMART" id="SM00479">
    <property type="entry name" value="EXOIII"/>
    <property type="match status" value="1"/>
</dbReference>
<organism evidence="8 9">
    <name type="scientific">Exserohilum turcicum (strain 28A)</name>
    <name type="common">Northern leaf blight fungus</name>
    <name type="synonym">Setosphaeria turcica</name>
    <dbReference type="NCBI Taxonomy" id="671987"/>
    <lineage>
        <taxon>Eukaryota</taxon>
        <taxon>Fungi</taxon>
        <taxon>Dikarya</taxon>
        <taxon>Ascomycota</taxon>
        <taxon>Pezizomycotina</taxon>
        <taxon>Dothideomycetes</taxon>
        <taxon>Pleosporomycetidae</taxon>
        <taxon>Pleosporales</taxon>
        <taxon>Pleosporineae</taxon>
        <taxon>Pleosporaceae</taxon>
        <taxon>Exserohilum</taxon>
    </lineage>
</organism>
<dbReference type="AlphaFoldDB" id="R0J278"/>
<feature type="compositionally biased region" description="Polar residues" evidence="6">
    <location>
        <begin position="268"/>
        <end position="279"/>
    </location>
</feature>
<reference evidence="8 9" key="1">
    <citation type="journal article" date="2012" name="PLoS Pathog.">
        <title>Diverse lifestyles and strategies of plant pathogenesis encoded in the genomes of eighteen Dothideomycetes fungi.</title>
        <authorList>
            <person name="Ohm R.A."/>
            <person name="Feau N."/>
            <person name="Henrissat B."/>
            <person name="Schoch C.L."/>
            <person name="Horwitz B.A."/>
            <person name="Barry K.W."/>
            <person name="Condon B.J."/>
            <person name="Copeland A.C."/>
            <person name="Dhillon B."/>
            <person name="Glaser F."/>
            <person name="Hesse C.N."/>
            <person name="Kosti I."/>
            <person name="LaButti K."/>
            <person name="Lindquist E.A."/>
            <person name="Lucas S."/>
            <person name="Salamov A.A."/>
            <person name="Bradshaw R.E."/>
            <person name="Ciuffetti L."/>
            <person name="Hamelin R.C."/>
            <person name="Kema G.H.J."/>
            <person name="Lawrence C."/>
            <person name="Scott J.A."/>
            <person name="Spatafora J.W."/>
            <person name="Turgeon B.G."/>
            <person name="de Wit P.J.G.M."/>
            <person name="Zhong S."/>
            <person name="Goodwin S.B."/>
            <person name="Grigoriev I.V."/>
        </authorList>
    </citation>
    <scope>NUCLEOTIDE SEQUENCE [LARGE SCALE GENOMIC DNA]</scope>
    <source>
        <strain evidence="9">28A</strain>
    </source>
</reference>
<dbReference type="InterPro" id="IPR012337">
    <property type="entry name" value="RNaseH-like_sf"/>
</dbReference>
<evidence type="ECO:0000313" key="9">
    <source>
        <dbReference type="Proteomes" id="UP000016935"/>
    </source>
</evidence>
<dbReference type="RefSeq" id="XP_008021716.1">
    <property type="nucleotide sequence ID" value="XM_008023525.1"/>
</dbReference>
<dbReference type="PANTHER" id="PTHR24408">
    <property type="entry name" value="ZINC FINGER PROTEIN"/>
    <property type="match status" value="1"/>
</dbReference>
<evidence type="ECO:0000256" key="5">
    <source>
        <dbReference type="PROSITE-ProRule" id="PRU00042"/>
    </source>
</evidence>
<dbReference type="PANTHER" id="PTHR24408:SF58">
    <property type="entry name" value="TRANSCRIPTION FACTOR (TFIIIA), PUTATIVE (AFU_ORTHOLOGUE AFUA_1G05150)-RELATED"/>
    <property type="match status" value="1"/>
</dbReference>
<evidence type="ECO:0000313" key="8">
    <source>
        <dbReference type="EMBL" id="EOA91055.1"/>
    </source>
</evidence>
<feature type="region of interest" description="Disordered" evidence="6">
    <location>
        <begin position="321"/>
        <end position="394"/>
    </location>
</feature>
<dbReference type="SUPFAM" id="SSF53098">
    <property type="entry name" value="Ribonuclease H-like"/>
    <property type="match status" value="1"/>
</dbReference>
<keyword evidence="1" id="KW-0479">Metal-binding</keyword>
<gene>
    <name evidence="8" type="ORF">SETTUDRAFT_100990</name>
</gene>
<feature type="compositionally biased region" description="Low complexity" evidence="6">
    <location>
        <begin position="280"/>
        <end position="296"/>
    </location>
</feature>
<sequence length="695" mass="76266">MSRKHGHQRPFQCAICEDAFSTKAELSRHTESHIHNPVATSLVCDVCKWDFDDSHALELHRFQAGHGTLNFSCENCDEHFVSQKGLDEHNRPPFGCTRALTEKKDTAVVCDRCKKSFSTRKRYNDHRSDLASECADWRNKTPKKQAQTAPQGYVDLGKPKNGQAIRSYEDPAQESDASTNTSNGGLQCKDCKKKFVSQSHYNNHFLGCEPIVPRSQLGAIQNNSRNGHQATAPAQELHFASNTSYAKSGSKTKADTTKAMPTQKKPVRSQQQKPSPASVTRSQQQQTPPASSAPARDTGIYTCSSSCGKSFGSAASLAQHRASVHGTDGRRLNTNGRGPDRGGKSNNTSTQPPPPQHIASRPPSVPVGPPRTIAPRHVPPSQPSVTPTSTNIGSATDIEQAKQIQARALRLLIQSDIFIHYDGKISIGGLDWTRIGVEKHAEVVDKLDKMCHLPRVLQSEYLPAPKAFADEYNAYYDLADFKPSPARDAEKPGLSVVVLACSKVGLANDRHEVVKLAAIDLTTSAILMNHFVCTDPHAQVSAWNSAATGLSSWRDMEAARQAGYKIFKGWSAARAALHKYIDTETILVGHNLRSDLDALRMVHGRAVDIAKVVEKAANGPLSKPQLSLDSLCCDYTDKKLSRDPKYGRDCLVDAFAIRQFVLYAIKNKEMLEREARLKSVDYQRVRPCASTATGV</sequence>
<dbReference type="PROSITE" id="PS00028">
    <property type="entry name" value="ZINC_FINGER_C2H2_1"/>
    <property type="match status" value="1"/>
</dbReference>
<evidence type="ECO:0000256" key="1">
    <source>
        <dbReference type="ARBA" id="ARBA00022723"/>
    </source>
</evidence>
<feature type="compositionally biased region" description="Polar residues" evidence="6">
    <location>
        <begin position="175"/>
        <end position="185"/>
    </location>
</feature>
<dbReference type="GO" id="GO:0000981">
    <property type="term" value="F:DNA-binding transcription factor activity, RNA polymerase II-specific"/>
    <property type="evidence" value="ECO:0007669"/>
    <property type="project" value="TreeGrafter"/>
</dbReference>
<feature type="domain" description="C2H2-type" evidence="7">
    <location>
        <begin position="301"/>
        <end position="330"/>
    </location>
</feature>
<evidence type="ECO:0000256" key="2">
    <source>
        <dbReference type="ARBA" id="ARBA00022737"/>
    </source>
</evidence>
<protein>
    <recommendedName>
        <fullName evidence="7">C2H2-type domain-containing protein</fullName>
    </recommendedName>
</protein>
<dbReference type="Gene3D" id="3.30.160.60">
    <property type="entry name" value="Classic Zinc Finger"/>
    <property type="match status" value="2"/>
</dbReference>
<dbReference type="InterPro" id="IPR013520">
    <property type="entry name" value="Ribonucl_H"/>
</dbReference>
<evidence type="ECO:0000256" key="4">
    <source>
        <dbReference type="ARBA" id="ARBA00022833"/>
    </source>
</evidence>
<dbReference type="CDD" id="cd06137">
    <property type="entry name" value="DEDDh_RNase"/>
    <property type="match status" value="1"/>
</dbReference>
<dbReference type="InterPro" id="IPR013087">
    <property type="entry name" value="Znf_C2H2_type"/>
</dbReference>
<dbReference type="InterPro" id="IPR036236">
    <property type="entry name" value="Znf_C2H2_sf"/>
</dbReference>
<proteinExistence type="predicted"/>
<reference evidence="8 9" key="2">
    <citation type="journal article" date="2013" name="PLoS Genet.">
        <title>Comparative genome structure, secondary metabolite, and effector coding capacity across Cochliobolus pathogens.</title>
        <authorList>
            <person name="Condon B.J."/>
            <person name="Leng Y."/>
            <person name="Wu D."/>
            <person name="Bushley K.E."/>
            <person name="Ohm R.A."/>
            <person name="Otillar R."/>
            <person name="Martin J."/>
            <person name="Schackwitz W."/>
            <person name="Grimwood J."/>
            <person name="MohdZainudin N."/>
            <person name="Xue C."/>
            <person name="Wang R."/>
            <person name="Manning V.A."/>
            <person name="Dhillon B."/>
            <person name="Tu Z.J."/>
            <person name="Steffenson B.J."/>
            <person name="Salamov A."/>
            <person name="Sun H."/>
            <person name="Lowry S."/>
            <person name="LaButti K."/>
            <person name="Han J."/>
            <person name="Copeland A."/>
            <person name="Lindquist E."/>
            <person name="Barry K."/>
            <person name="Schmutz J."/>
            <person name="Baker S.E."/>
            <person name="Ciuffetti L.M."/>
            <person name="Grigoriev I.V."/>
            <person name="Zhong S."/>
            <person name="Turgeon B.G."/>
        </authorList>
    </citation>
    <scope>NUCLEOTIDE SEQUENCE [LARGE SCALE GENOMIC DNA]</scope>
    <source>
        <strain evidence="9">28A</strain>
    </source>
</reference>
<dbReference type="Gene3D" id="3.30.420.10">
    <property type="entry name" value="Ribonuclease H-like superfamily/Ribonuclease H"/>
    <property type="match status" value="1"/>
</dbReference>
<feature type="region of interest" description="Disordered" evidence="6">
    <location>
        <begin position="138"/>
        <end position="185"/>
    </location>
</feature>
<name>R0J278_EXST2</name>
<dbReference type="EMBL" id="KB908482">
    <property type="protein sequence ID" value="EOA91055.1"/>
    <property type="molecule type" value="Genomic_DNA"/>
</dbReference>
<keyword evidence="4" id="KW-0862">Zinc</keyword>
<dbReference type="eggNOG" id="KOG1721">
    <property type="taxonomic scope" value="Eukaryota"/>
</dbReference>
<dbReference type="OrthoDB" id="16516at2759"/>
<feature type="region of interest" description="Disordered" evidence="6">
    <location>
        <begin position="243"/>
        <end position="298"/>
    </location>
</feature>
<dbReference type="Proteomes" id="UP000016935">
    <property type="component" value="Unassembled WGS sequence"/>
</dbReference>
<dbReference type="GO" id="GO:0008270">
    <property type="term" value="F:zinc ion binding"/>
    <property type="evidence" value="ECO:0007669"/>
    <property type="project" value="UniProtKB-KW"/>
</dbReference>
<evidence type="ECO:0000259" key="7">
    <source>
        <dbReference type="PROSITE" id="PS50157"/>
    </source>
</evidence>
<evidence type="ECO:0000256" key="3">
    <source>
        <dbReference type="ARBA" id="ARBA00022771"/>
    </source>
</evidence>
<dbReference type="eggNOG" id="KOG2248">
    <property type="taxonomic scope" value="Eukaryota"/>
</dbReference>
<keyword evidence="2" id="KW-0677">Repeat</keyword>
<keyword evidence="3 5" id="KW-0863">Zinc-finger</keyword>
<dbReference type="GO" id="GO:0043565">
    <property type="term" value="F:sequence-specific DNA binding"/>
    <property type="evidence" value="ECO:0007669"/>
    <property type="project" value="TreeGrafter"/>
</dbReference>
<dbReference type="HOGENOM" id="CLU_396460_0_0_1"/>